<proteinExistence type="inferred from homology"/>
<keyword evidence="4 7" id="KW-0378">Hydrolase</keyword>
<dbReference type="InterPro" id="IPR034005">
    <property type="entry name" value="M3A_DCP"/>
</dbReference>
<keyword evidence="5 7" id="KW-0862">Zinc</keyword>
<protein>
    <submittedName>
        <fullName evidence="9">M3 family metallopeptidase</fullName>
    </submittedName>
</protein>
<comment type="caution">
    <text evidence="9">The sequence shown here is derived from an EMBL/GenBank/DDBJ whole genome shotgun (WGS) entry which is preliminary data.</text>
</comment>
<dbReference type="PANTHER" id="PTHR43660:SF1">
    <property type="entry name" value="DIPEPTIDYL CARBOXYPEPTIDASE"/>
    <property type="match status" value="1"/>
</dbReference>
<feature type="domain" description="Peptidase M3A/M3B catalytic" evidence="8">
    <location>
        <begin position="232"/>
        <end position="680"/>
    </location>
</feature>
<evidence type="ECO:0000256" key="4">
    <source>
        <dbReference type="ARBA" id="ARBA00022801"/>
    </source>
</evidence>
<dbReference type="InterPro" id="IPR045090">
    <property type="entry name" value="Pept_M3A_M3B"/>
</dbReference>
<dbReference type="SUPFAM" id="SSF55486">
    <property type="entry name" value="Metalloproteases ('zincins'), catalytic domain"/>
    <property type="match status" value="1"/>
</dbReference>
<evidence type="ECO:0000256" key="1">
    <source>
        <dbReference type="ARBA" id="ARBA00006040"/>
    </source>
</evidence>
<comment type="similarity">
    <text evidence="1 7">Belongs to the peptidase M3 family.</text>
</comment>
<keyword evidence="2 7" id="KW-0645">Protease</keyword>
<dbReference type="PANTHER" id="PTHR43660">
    <property type="entry name" value="DIPEPTIDYL CARBOXYPEPTIDASE"/>
    <property type="match status" value="1"/>
</dbReference>
<evidence type="ECO:0000313" key="10">
    <source>
        <dbReference type="Proteomes" id="UP001596020"/>
    </source>
</evidence>
<dbReference type="RefSeq" id="WP_380078537.1">
    <property type="nucleotide sequence ID" value="NZ_JBHSGO010000157.1"/>
</dbReference>
<evidence type="ECO:0000259" key="8">
    <source>
        <dbReference type="Pfam" id="PF01432"/>
    </source>
</evidence>
<evidence type="ECO:0000256" key="6">
    <source>
        <dbReference type="ARBA" id="ARBA00023049"/>
    </source>
</evidence>
<evidence type="ECO:0000256" key="7">
    <source>
        <dbReference type="RuleBase" id="RU003435"/>
    </source>
</evidence>
<organism evidence="9 10">
    <name type="scientific">Falsiporphyromonas endometrii</name>
    <dbReference type="NCBI Taxonomy" id="1387297"/>
    <lineage>
        <taxon>Bacteria</taxon>
        <taxon>Pseudomonadati</taxon>
        <taxon>Bacteroidota</taxon>
        <taxon>Bacteroidia</taxon>
        <taxon>Bacteroidales</taxon>
        <taxon>Porphyromonadaceae</taxon>
        <taxon>Falsiporphyromonas</taxon>
    </lineage>
</organism>
<evidence type="ECO:0000256" key="5">
    <source>
        <dbReference type="ARBA" id="ARBA00022833"/>
    </source>
</evidence>
<accession>A0ABV9K7M1</accession>
<evidence type="ECO:0000256" key="2">
    <source>
        <dbReference type="ARBA" id="ARBA00022670"/>
    </source>
</evidence>
<dbReference type="Gene3D" id="1.10.1370.10">
    <property type="entry name" value="Neurolysin, domain 3"/>
    <property type="match status" value="1"/>
</dbReference>
<gene>
    <name evidence="9" type="ORF">ACFO3G_04950</name>
</gene>
<dbReference type="EMBL" id="JBHSGO010000157">
    <property type="protein sequence ID" value="MFC4665949.1"/>
    <property type="molecule type" value="Genomic_DNA"/>
</dbReference>
<evidence type="ECO:0000313" key="9">
    <source>
        <dbReference type="EMBL" id="MFC4665949.1"/>
    </source>
</evidence>
<dbReference type="CDD" id="cd06456">
    <property type="entry name" value="M3A_DCP"/>
    <property type="match status" value="1"/>
</dbReference>
<dbReference type="Gene3D" id="3.40.390.10">
    <property type="entry name" value="Collagenase (Catalytic Domain)"/>
    <property type="match status" value="1"/>
</dbReference>
<evidence type="ECO:0000256" key="3">
    <source>
        <dbReference type="ARBA" id="ARBA00022723"/>
    </source>
</evidence>
<dbReference type="Gene3D" id="1.10.1370.40">
    <property type="match status" value="1"/>
</dbReference>
<keyword evidence="10" id="KW-1185">Reference proteome</keyword>
<dbReference type="InterPro" id="IPR001567">
    <property type="entry name" value="Pept_M3A_M3B_dom"/>
</dbReference>
<name>A0ABV9K7M1_9PORP</name>
<dbReference type="Proteomes" id="UP001596020">
    <property type="component" value="Unassembled WGS sequence"/>
</dbReference>
<dbReference type="Pfam" id="PF01432">
    <property type="entry name" value="Peptidase_M3"/>
    <property type="match status" value="1"/>
</dbReference>
<dbReference type="InterPro" id="IPR024077">
    <property type="entry name" value="Neurolysin/TOP_dom2"/>
</dbReference>
<keyword evidence="6 7" id="KW-0482">Metalloprotease</keyword>
<comment type="cofactor">
    <cofactor evidence="7">
        <name>Zn(2+)</name>
        <dbReference type="ChEBI" id="CHEBI:29105"/>
    </cofactor>
    <text evidence="7">Binds 1 zinc ion.</text>
</comment>
<reference evidence="10" key="1">
    <citation type="journal article" date="2019" name="Int. J. Syst. Evol. Microbiol.">
        <title>The Global Catalogue of Microorganisms (GCM) 10K type strain sequencing project: providing services to taxonomists for standard genome sequencing and annotation.</title>
        <authorList>
            <consortium name="The Broad Institute Genomics Platform"/>
            <consortium name="The Broad Institute Genome Sequencing Center for Infectious Disease"/>
            <person name="Wu L."/>
            <person name="Ma J."/>
        </authorList>
    </citation>
    <scope>NUCLEOTIDE SEQUENCE [LARGE SCALE GENOMIC DNA]</scope>
    <source>
        <strain evidence="10">CGMCC 4.7357</strain>
    </source>
</reference>
<sequence length="687" mass="79567">MIENKDIMNNPLLKPFDTLHGAYPFDIIEKEHFLPAFEKSIQIKKEEIDRIINNPEEATFQNTILAMDNCGEELERVSGVFFNLLHSLSDDDLNAISEKVIPLLTELGTYISLNDKLFKRVEHVYKQEYQQLTGEDKRLLFRCYEGFVDSGALLSEDKKDQIRKNAQELSLLSHTVGQNALKDEKKYFLHLENMDDLGEMPESALGIAKQKAKDKDLEGWVFDLSAPSYSAFMRYCTNDKLRKDIYMAHMTIAAKGDDLDNKKLIVRMANLRRHDAEIMGYKTFADMVLKDRMAKSADNVYNLLNKLLKAYKPTALEEIKKIETFAFDQGFDKDMLQPWDWSYWSEKYMKKYYELDAEMFRPYLKLDKVIDGVFGLANKLYGISFRPVDLPVYHKDVKVFEVLDEHGAYLGLLYTDFFPRDGKQSGAWMNGFQDQYFDKDGTDHRPHIVLVMNFTPPTEDKPSLLTLGEVNTFLHEFGHALHGLLTKCKYASLSGTSVVRDFVELPSQLMENWCDKEEWLDTFAVNDKGEKIPRELIQKLHKAKHFLAAYSCCRQLSFGFLDMAWHTIDKDLPEDIDVKAFEMEAWKETLVLPEAPKEAIMSPAFGHIFSGGYAAGYYGYKWSEVLDADAFEAFTEHKLFDKEVADRFRREILQKGDTQDAMDLYVNFRGREPLIEPLMKRDGIIQK</sequence>
<dbReference type="InterPro" id="IPR024079">
    <property type="entry name" value="MetalloPept_cat_dom_sf"/>
</dbReference>
<keyword evidence="3 7" id="KW-0479">Metal-binding</keyword>